<feature type="domain" description="F-box" evidence="1">
    <location>
        <begin position="6"/>
        <end position="51"/>
    </location>
</feature>
<proteinExistence type="predicted"/>
<dbReference type="SUPFAM" id="SSF52047">
    <property type="entry name" value="RNI-like"/>
    <property type="match status" value="1"/>
</dbReference>
<dbReference type="OrthoDB" id="2447803at2759"/>
<dbReference type="SUPFAM" id="SSF81383">
    <property type="entry name" value="F-box domain"/>
    <property type="match status" value="1"/>
</dbReference>
<dbReference type="AlphaFoldDB" id="A0A8H6TG58"/>
<evidence type="ECO:0000259" key="1">
    <source>
        <dbReference type="PROSITE" id="PS50181"/>
    </source>
</evidence>
<gene>
    <name evidence="2" type="ORF">HMN09_00426200</name>
</gene>
<comment type="caution">
    <text evidence="2">The sequence shown here is derived from an EMBL/GenBank/DDBJ whole genome shotgun (WGS) entry which is preliminary data.</text>
</comment>
<sequence length="569" mass="64125">MSSARASARPDIPAELLEMIFSHLDDKSNASNALVSVKWSTLALNILWRTLTDLSRLFGILQPLFKVGAEKDDPYAWRVSPDASDWQRLDRYSKRVRRLIFDADACSLPLEATVFEDASRTRTSLAILPNLVHLDWRAPLPLSMMFMTPNVKSFVLWIPETDITSLRSYFRDVTTRMPNLTVVDVHTIVPMHKIEDDMVFLLGNLPKLRKAVFPRYHLTTRVAETLSLLESLGTVEFQYHADQGFGAPEDTTGVFQPKLQLGAFPSLYDMSTTITLGDAVALMKQTFAPTNLTALYIDSPLMESPAIVQELLEHLGQCCQLLETLGILTLIEDKDAARLADVPAENRINFSHLRSLLLFPNLAMFELIHQNPLDLTLEDLQQLAQSWPSLRKLILNNEPAILDRCPLTLDALLPFARHCRELEHLGMFVNASSADIPSTYAATFQIKPFARLRRLSMGTSIISEPGQVALFLSQICPKNTALDCGVTWDHASSDNEEAIERYELIAERCERWSKVEELLPLMTQLRAEERDRTRLLTNEVNDLRMRSSVMMDTLRKGTAASSGDSCIPL</sequence>
<protein>
    <recommendedName>
        <fullName evidence="1">F-box domain-containing protein</fullName>
    </recommendedName>
</protein>
<dbReference type="InterPro" id="IPR032675">
    <property type="entry name" value="LRR_dom_sf"/>
</dbReference>
<name>A0A8H6TG58_MYCCL</name>
<evidence type="ECO:0000313" key="3">
    <source>
        <dbReference type="Proteomes" id="UP000613580"/>
    </source>
</evidence>
<dbReference type="PROSITE" id="PS50181">
    <property type="entry name" value="FBOX"/>
    <property type="match status" value="1"/>
</dbReference>
<accession>A0A8H6TG58</accession>
<dbReference type="Gene3D" id="3.80.10.10">
    <property type="entry name" value="Ribonuclease Inhibitor"/>
    <property type="match status" value="1"/>
</dbReference>
<evidence type="ECO:0000313" key="2">
    <source>
        <dbReference type="EMBL" id="KAF7316920.1"/>
    </source>
</evidence>
<dbReference type="EMBL" id="JACAZE010000005">
    <property type="protein sequence ID" value="KAF7316920.1"/>
    <property type="molecule type" value="Genomic_DNA"/>
</dbReference>
<organism evidence="2 3">
    <name type="scientific">Mycena chlorophos</name>
    <name type="common">Agaric fungus</name>
    <name type="synonym">Agaricus chlorophos</name>
    <dbReference type="NCBI Taxonomy" id="658473"/>
    <lineage>
        <taxon>Eukaryota</taxon>
        <taxon>Fungi</taxon>
        <taxon>Dikarya</taxon>
        <taxon>Basidiomycota</taxon>
        <taxon>Agaricomycotina</taxon>
        <taxon>Agaricomycetes</taxon>
        <taxon>Agaricomycetidae</taxon>
        <taxon>Agaricales</taxon>
        <taxon>Marasmiineae</taxon>
        <taxon>Mycenaceae</taxon>
        <taxon>Mycena</taxon>
    </lineage>
</organism>
<dbReference type="Pfam" id="PF12937">
    <property type="entry name" value="F-box-like"/>
    <property type="match status" value="1"/>
</dbReference>
<dbReference type="InterPro" id="IPR036047">
    <property type="entry name" value="F-box-like_dom_sf"/>
</dbReference>
<dbReference type="InterPro" id="IPR001810">
    <property type="entry name" value="F-box_dom"/>
</dbReference>
<reference evidence="2" key="1">
    <citation type="submission" date="2020-05" db="EMBL/GenBank/DDBJ databases">
        <title>Mycena genomes resolve the evolution of fungal bioluminescence.</title>
        <authorList>
            <person name="Tsai I.J."/>
        </authorList>
    </citation>
    <scope>NUCLEOTIDE SEQUENCE</scope>
    <source>
        <strain evidence="2">110903Hualien_Pintung</strain>
    </source>
</reference>
<keyword evidence="3" id="KW-1185">Reference proteome</keyword>
<dbReference type="Gene3D" id="1.20.1280.50">
    <property type="match status" value="1"/>
</dbReference>
<dbReference type="Proteomes" id="UP000613580">
    <property type="component" value="Unassembled WGS sequence"/>
</dbReference>